<feature type="transmembrane region" description="Helical" evidence="6">
    <location>
        <begin position="242"/>
        <end position="261"/>
    </location>
</feature>
<dbReference type="Pfam" id="PF00892">
    <property type="entry name" value="EamA"/>
    <property type="match status" value="1"/>
</dbReference>
<dbReference type="EMBL" id="JBHSWN010000001">
    <property type="protein sequence ID" value="MFC6789533.1"/>
    <property type="molecule type" value="Genomic_DNA"/>
</dbReference>
<feature type="transmembrane region" description="Helical" evidence="6">
    <location>
        <begin position="102"/>
        <end position="121"/>
    </location>
</feature>
<protein>
    <submittedName>
        <fullName evidence="8">DMT family transporter</fullName>
    </submittedName>
</protein>
<dbReference type="PANTHER" id="PTHR42920">
    <property type="entry name" value="OS03G0707200 PROTEIN-RELATED"/>
    <property type="match status" value="1"/>
</dbReference>
<feature type="transmembrane region" description="Helical" evidence="6">
    <location>
        <begin position="181"/>
        <end position="204"/>
    </location>
</feature>
<dbReference type="InterPro" id="IPR051258">
    <property type="entry name" value="Diverse_Substrate_Transporter"/>
</dbReference>
<evidence type="ECO:0000313" key="9">
    <source>
        <dbReference type="Proteomes" id="UP001596292"/>
    </source>
</evidence>
<dbReference type="Proteomes" id="UP001596292">
    <property type="component" value="Unassembled WGS sequence"/>
</dbReference>
<evidence type="ECO:0000256" key="6">
    <source>
        <dbReference type="SAM" id="Phobius"/>
    </source>
</evidence>
<dbReference type="InterPro" id="IPR037185">
    <property type="entry name" value="EmrE-like"/>
</dbReference>
<dbReference type="PANTHER" id="PTHR42920:SF5">
    <property type="entry name" value="EAMA DOMAIN-CONTAINING PROTEIN"/>
    <property type="match status" value="1"/>
</dbReference>
<dbReference type="RefSeq" id="WP_378968590.1">
    <property type="nucleotide sequence ID" value="NZ_JBHSWN010000001.1"/>
</dbReference>
<feature type="transmembrane region" description="Helical" evidence="6">
    <location>
        <begin position="216"/>
        <end position="236"/>
    </location>
</feature>
<dbReference type="SUPFAM" id="SSF103481">
    <property type="entry name" value="Multidrug resistance efflux transporter EmrE"/>
    <property type="match status" value="2"/>
</dbReference>
<evidence type="ECO:0000256" key="5">
    <source>
        <dbReference type="ARBA" id="ARBA00023136"/>
    </source>
</evidence>
<keyword evidence="9" id="KW-1185">Reference proteome</keyword>
<evidence type="ECO:0000256" key="3">
    <source>
        <dbReference type="ARBA" id="ARBA00022692"/>
    </source>
</evidence>
<reference evidence="9" key="1">
    <citation type="journal article" date="2019" name="Int. J. Syst. Evol. Microbiol.">
        <title>The Global Catalogue of Microorganisms (GCM) 10K type strain sequencing project: providing services to taxonomists for standard genome sequencing and annotation.</title>
        <authorList>
            <consortium name="The Broad Institute Genomics Platform"/>
            <consortium name="The Broad Institute Genome Sequencing Center for Infectious Disease"/>
            <person name="Wu L."/>
            <person name="Ma J."/>
        </authorList>
    </citation>
    <scope>NUCLEOTIDE SEQUENCE [LARGE SCALE GENOMIC DNA]</scope>
    <source>
        <strain evidence="9">CCUG 48316</strain>
    </source>
</reference>
<feature type="transmembrane region" description="Helical" evidence="6">
    <location>
        <begin position="77"/>
        <end position="95"/>
    </location>
</feature>
<feature type="transmembrane region" description="Helical" evidence="6">
    <location>
        <begin position="157"/>
        <end position="175"/>
    </location>
</feature>
<evidence type="ECO:0000313" key="8">
    <source>
        <dbReference type="EMBL" id="MFC6789533.1"/>
    </source>
</evidence>
<gene>
    <name evidence="8" type="ORF">ACFQE0_07825</name>
</gene>
<evidence type="ECO:0000259" key="7">
    <source>
        <dbReference type="Pfam" id="PF00892"/>
    </source>
</evidence>
<keyword evidence="4 6" id="KW-1133">Transmembrane helix</keyword>
<feature type="transmembrane region" description="Helical" evidence="6">
    <location>
        <begin position="51"/>
        <end position="71"/>
    </location>
</feature>
<evidence type="ECO:0000256" key="2">
    <source>
        <dbReference type="ARBA" id="ARBA00022475"/>
    </source>
</evidence>
<evidence type="ECO:0000256" key="4">
    <source>
        <dbReference type="ARBA" id="ARBA00022989"/>
    </source>
</evidence>
<keyword evidence="2" id="KW-1003">Cell membrane</keyword>
<feature type="transmembrane region" description="Helical" evidence="6">
    <location>
        <begin position="20"/>
        <end position="39"/>
    </location>
</feature>
<comment type="caution">
    <text evidence="8">The sequence shown here is derived from an EMBL/GenBank/DDBJ whole genome shotgun (WGS) entry which is preliminary data.</text>
</comment>
<evidence type="ECO:0000256" key="1">
    <source>
        <dbReference type="ARBA" id="ARBA00004651"/>
    </source>
</evidence>
<feature type="domain" description="EamA" evidence="7">
    <location>
        <begin position="127"/>
        <end position="258"/>
    </location>
</feature>
<sequence>MVSLQGGAAIAKSLFPVAGAAGTSSLRVGFSALVLIAIWRPWRRSLSARDAGWIALYGAALGVMNLLFYLSLTRLPIGPAVAVEFTGPLLLAIAGSRRRSDIAWIGLAVLGLGLLLPLGGAGGLDPIGIALALAAGVAWALYILFGQRAGRGDGGQAVALGMLAAALVVAPFGLAEAGMALFSPAILALGLAVALLSSALPYSLEMVALRRLDRTTFGVLMSLEPAVAALLAYLLIGEALTPVQWLAIGLIISASAGITATRRPAAAEPISPPEPATRR</sequence>
<proteinExistence type="predicted"/>
<name>A0ABW2BGL5_9HYPH</name>
<dbReference type="InterPro" id="IPR000620">
    <property type="entry name" value="EamA_dom"/>
</dbReference>
<keyword evidence="5 6" id="KW-0472">Membrane</keyword>
<feature type="transmembrane region" description="Helical" evidence="6">
    <location>
        <begin position="127"/>
        <end position="145"/>
    </location>
</feature>
<organism evidence="8 9">
    <name type="scientific">Methylobacterium komagatae</name>
    <dbReference type="NCBI Taxonomy" id="374425"/>
    <lineage>
        <taxon>Bacteria</taxon>
        <taxon>Pseudomonadati</taxon>
        <taxon>Pseudomonadota</taxon>
        <taxon>Alphaproteobacteria</taxon>
        <taxon>Hyphomicrobiales</taxon>
        <taxon>Methylobacteriaceae</taxon>
        <taxon>Methylobacterium</taxon>
    </lineage>
</organism>
<accession>A0ABW2BGL5</accession>
<comment type="subcellular location">
    <subcellularLocation>
        <location evidence="1">Cell membrane</location>
        <topology evidence="1">Multi-pass membrane protein</topology>
    </subcellularLocation>
</comment>
<keyword evidence="3 6" id="KW-0812">Transmembrane</keyword>